<accession>A0A0J8GV46</accession>
<evidence type="ECO:0000313" key="2">
    <source>
        <dbReference type="EMBL" id="KMT66607.1"/>
    </source>
</evidence>
<sequence>MHRDKEQSELIDMPIYQLDKIEKQAWLEQQLLSLTMHHCELNPLYLNLIRANASQSPDSLVTIPPVFARLFKDYDLTSIAQDDVFRVMRSSGTGGAQSKIYLDSESAKLQSKILVKTLQHWLGKQRRPMLLVDSKATLSQAGGMTARAAGLQGLSFFGRNHCYALDENMQLDKPAVTEFFDKYKNDNILIFGFTFIVWQQFIQALQARDLKFDIKNAVLIHGGGWKKMQQNAITDSAFKAGIQTQLGEVKVHDYYGMVEQTGTIYMQCEQGYLHAPVWSDVLIRDINDLSPVPFGVQGLVQVNSVLASSYPGHCILTEDLGQIIGEDDCACGRKGKYFVIHGRVPKAQVRGCSDTFS</sequence>
<dbReference type="EMBL" id="LAZL01000003">
    <property type="protein sequence ID" value="KMT66607.1"/>
    <property type="molecule type" value="Genomic_DNA"/>
</dbReference>
<dbReference type="OrthoDB" id="3597198at2"/>
<organism evidence="2 3">
    <name type="scientific">Catenovulum maritimum</name>
    <dbReference type="NCBI Taxonomy" id="1513271"/>
    <lineage>
        <taxon>Bacteria</taxon>
        <taxon>Pseudomonadati</taxon>
        <taxon>Pseudomonadota</taxon>
        <taxon>Gammaproteobacteria</taxon>
        <taxon>Alteromonadales</taxon>
        <taxon>Alteromonadaceae</taxon>
        <taxon>Catenovulum</taxon>
    </lineage>
</organism>
<gene>
    <name evidence="2" type="ORF">XM47_03505</name>
</gene>
<dbReference type="AlphaFoldDB" id="A0A0J8GV46"/>
<feature type="domain" description="Acyl-protein synthetase LuxE" evidence="1">
    <location>
        <begin position="20"/>
        <end position="356"/>
    </location>
</feature>
<dbReference type="GO" id="GO:0008218">
    <property type="term" value="P:bioluminescence"/>
    <property type="evidence" value="ECO:0007669"/>
    <property type="project" value="InterPro"/>
</dbReference>
<dbReference type="Proteomes" id="UP000037600">
    <property type="component" value="Unassembled WGS sequence"/>
</dbReference>
<evidence type="ECO:0000259" key="1">
    <source>
        <dbReference type="Pfam" id="PF04443"/>
    </source>
</evidence>
<dbReference type="PATRIC" id="fig|1513271.3.peg.727"/>
<evidence type="ECO:0000313" key="3">
    <source>
        <dbReference type="Proteomes" id="UP000037600"/>
    </source>
</evidence>
<dbReference type="RefSeq" id="WP_048689719.1">
    <property type="nucleotide sequence ID" value="NZ_KQ130483.1"/>
</dbReference>
<dbReference type="SUPFAM" id="SSF56801">
    <property type="entry name" value="Acetyl-CoA synthetase-like"/>
    <property type="match status" value="1"/>
</dbReference>
<dbReference type="GO" id="GO:0047474">
    <property type="term" value="F:long-chain fatty acid--protein ligase activity"/>
    <property type="evidence" value="ECO:0007669"/>
    <property type="project" value="InterPro"/>
</dbReference>
<dbReference type="InterPro" id="IPR007534">
    <property type="entry name" value="LuxE"/>
</dbReference>
<comment type="caution">
    <text evidence="2">The sequence shown here is derived from an EMBL/GenBank/DDBJ whole genome shotgun (WGS) entry which is preliminary data.</text>
</comment>
<protein>
    <submittedName>
        <fullName evidence="2">Acyl-protein synthetase</fullName>
    </submittedName>
</protein>
<dbReference type="STRING" id="1513271.XM47_03505"/>
<dbReference type="Pfam" id="PF04443">
    <property type="entry name" value="LuxE"/>
    <property type="match status" value="1"/>
</dbReference>
<proteinExistence type="predicted"/>
<keyword evidence="3" id="KW-1185">Reference proteome</keyword>
<reference evidence="2 3" key="1">
    <citation type="submission" date="2015-04" db="EMBL/GenBank/DDBJ databases">
        <title>Draft Genome Sequence of the Novel Agar-Digesting Marine Bacterium Q1.</title>
        <authorList>
            <person name="Li Y."/>
            <person name="Li D."/>
            <person name="Chen G."/>
            <person name="Du Z."/>
        </authorList>
    </citation>
    <scope>NUCLEOTIDE SEQUENCE [LARGE SCALE GENOMIC DNA]</scope>
    <source>
        <strain evidence="2 3">Q1</strain>
    </source>
</reference>
<name>A0A0J8GV46_9ALTE</name>
<dbReference type="Gene3D" id="3.40.50.12780">
    <property type="entry name" value="N-terminal domain of ligase-like"/>
    <property type="match status" value="1"/>
</dbReference>
<dbReference type="InterPro" id="IPR042099">
    <property type="entry name" value="ANL_N_sf"/>
</dbReference>